<accession>A0A6J7GCR1</accession>
<proteinExistence type="predicted"/>
<gene>
    <name evidence="1" type="ORF">UFOPK3587_00701</name>
</gene>
<sequence length="395" mass="44125">MNKRLIAFLSILCLFLSSSLIPANAAAQAGAKCTKVGSKSVVGTKTFTCIKSGTKLIWDKGNTKPSSSLNFAKRWNATGSSAIKIMEKAFPAKSSAFPKVELTWRYSDIVNNKIKEEITKQYVENIEFWSAYTKIDAPLQVIVGTLDDIKFICKWRDSHLQMNAANCESNFRTDKQRVWDAHTTQGNGKATDFYFMTEASILTEIDFLPRVAHEFFHNVQNAQTDKYKSSFPCWVEEGGAEYFGILVTSKGNPETFIKMRQFAVAFKSNNKTNLLSSKDYWRDYLLSADVTSVKPNSDSWGCAAFQNTGLYGNILLATEYLHQQLGIAGVLALYRDTGTMGWDKAIEKALKKSKAAIYDDIASYMLTEYQIAAKQDWARPNCSMQGRALLCASGP</sequence>
<name>A0A6J7GCR1_9ZZZZ</name>
<protein>
    <submittedName>
        <fullName evidence="1">Unannotated protein</fullName>
    </submittedName>
</protein>
<evidence type="ECO:0000313" key="1">
    <source>
        <dbReference type="EMBL" id="CAB4904816.1"/>
    </source>
</evidence>
<reference evidence="1" key="1">
    <citation type="submission" date="2020-05" db="EMBL/GenBank/DDBJ databases">
        <authorList>
            <person name="Chiriac C."/>
            <person name="Salcher M."/>
            <person name="Ghai R."/>
            <person name="Kavagutti S V."/>
        </authorList>
    </citation>
    <scope>NUCLEOTIDE SEQUENCE</scope>
</reference>
<dbReference type="EMBL" id="CAFBMN010000031">
    <property type="protein sequence ID" value="CAB4904816.1"/>
    <property type="molecule type" value="Genomic_DNA"/>
</dbReference>
<organism evidence="1">
    <name type="scientific">freshwater metagenome</name>
    <dbReference type="NCBI Taxonomy" id="449393"/>
    <lineage>
        <taxon>unclassified sequences</taxon>
        <taxon>metagenomes</taxon>
        <taxon>ecological metagenomes</taxon>
    </lineage>
</organism>
<dbReference type="AlphaFoldDB" id="A0A6J7GCR1"/>